<gene>
    <name evidence="2" type="ORF">CCMP2556_LOCUS30467</name>
    <name evidence="3" type="ORF">CCMP2556_LOCUS37212</name>
</gene>
<proteinExistence type="predicted"/>
<keyword evidence="4" id="KW-1185">Reference proteome</keyword>
<feature type="compositionally biased region" description="Acidic residues" evidence="1">
    <location>
        <begin position="236"/>
        <end position="247"/>
    </location>
</feature>
<dbReference type="Proteomes" id="UP001642484">
    <property type="component" value="Unassembled WGS sequence"/>
</dbReference>
<dbReference type="EMBL" id="CAXAMN010021653">
    <property type="protein sequence ID" value="CAK9061943.1"/>
    <property type="molecule type" value="Genomic_DNA"/>
</dbReference>
<name>A0ABP0PHQ6_9DINO</name>
<feature type="region of interest" description="Disordered" evidence="1">
    <location>
        <begin position="203"/>
        <end position="254"/>
    </location>
</feature>
<reference evidence="3 4" key="1">
    <citation type="submission" date="2024-02" db="EMBL/GenBank/DDBJ databases">
        <authorList>
            <person name="Chen Y."/>
            <person name="Shah S."/>
            <person name="Dougan E. K."/>
            <person name="Thang M."/>
            <person name="Chan C."/>
        </authorList>
    </citation>
    <scope>NUCLEOTIDE SEQUENCE [LARGE SCALE GENOMIC DNA]</scope>
</reference>
<feature type="compositionally biased region" description="Low complexity" evidence="1">
    <location>
        <begin position="110"/>
        <end position="119"/>
    </location>
</feature>
<comment type="caution">
    <text evidence="3">The sequence shown here is derived from an EMBL/GenBank/DDBJ whole genome shotgun (WGS) entry which is preliminary data.</text>
</comment>
<protein>
    <submittedName>
        <fullName evidence="3">Uncharacterized protein</fullName>
    </submittedName>
</protein>
<evidence type="ECO:0000313" key="2">
    <source>
        <dbReference type="EMBL" id="CAK9061943.1"/>
    </source>
</evidence>
<evidence type="ECO:0000313" key="4">
    <source>
        <dbReference type="Proteomes" id="UP001642484"/>
    </source>
</evidence>
<evidence type="ECO:0000256" key="1">
    <source>
        <dbReference type="SAM" id="MobiDB-lite"/>
    </source>
</evidence>
<feature type="compositionally biased region" description="Basic and acidic residues" evidence="1">
    <location>
        <begin position="79"/>
        <end position="100"/>
    </location>
</feature>
<dbReference type="EMBL" id="CAXAMN010023145">
    <property type="protein sequence ID" value="CAK9075570.1"/>
    <property type="molecule type" value="Genomic_DNA"/>
</dbReference>
<accession>A0ABP0PHQ6</accession>
<organism evidence="3 4">
    <name type="scientific">Durusdinium trenchii</name>
    <dbReference type="NCBI Taxonomy" id="1381693"/>
    <lineage>
        <taxon>Eukaryota</taxon>
        <taxon>Sar</taxon>
        <taxon>Alveolata</taxon>
        <taxon>Dinophyceae</taxon>
        <taxon>Suessiales</taxon>
        <taxon>Symbiodiniaceae</taxon>
        <taxon>Durusdinium</taxon>
    </lineage>
</organism>
<feature type="region of interest" description="Disordered" evidence="1">
    <location>
        <begin position="1"/>
        <end position="128"/>
    </location>
</feature>
<evidence type="ECO:0000313" key="3">
    <source>
        <dbReference type="EMBL" id="CAK9075570.1"/>
    </source>
</evidence>
<sequence length="279" mass="29915">MNVFAPVTELSDEEEVETRAVPTPKPKPESKAKGKPKGKPKAEPKPKVSVKPKAKPSPSPVEPEASAEGSDAVMKKPAAAKEKKTPEKKTAEKKTPEKKTPPASSPMKRPAAASPSAGESGEKKGKTMKVSAVYQYKATGKFACKRNEKQIFQVGGLKYRDQDKCREIAVIARDYLLEGKSDEFVKDVVETLEAELVLLNAAGGPDGTFNAPPSSEQPEIVETDETVEVEQPAAEGGEEELKEEDPEIPVPPSLDLDAEILAARGGKGPVARPRPEDID</sequence>
<feature type="compositionally biased region" description="Acidic residues" evidence="1">
    <location>
        <begin position="219"/>
        <end position="228"/>
    </location>
</feature>